<dbReference type="VEuPathDB" id="VectorBase:PPAPM1_004093"/>
<dbReference type="AlphaFoldDB" id="A0A1B0DFQ4"/>
<reference evidence="1" key="1">
    <citation type="submission" date="2022-08" db="UniProtKB">
        <authorList>
            <consortium name="EnsemblMetazoa"/>
        </authorList>
    </citation>
    <scope>IDENTIFICATION</scope>
    <source>
        <strain evidence="1">Israel</strain>
    </source>
</reference>
<keyword evidence="2" id="KW-1185">Reference proteome</keyword>
<name>A0A1B0DFQ4_PHLPP</name>
<dbReference type="VEuPathDB" id="VectorBase:PPAI006865"/>
<sequence>MIDSDSLRDLENFTEDQMCIPNNLLLQHRWRTDSRNSLTSILNFSRKGREISTDYKENKRLTSKQQKMLVHVISDFLMETEDSRSSAELADVYSSEILKLFPTEKKETYYVPNRLNNKKRKHPSGKLYDRICNTRSKMKAKKSSREVAVQTNRGLSKVCQISCISIEEYIAKKLWLKNNCAPWDKVLDMWKETSGRRLQEIYQGSSTLTITEEWPRYMDSLGYQLIDIDFESMHPGKAQSLLSNMDDFVKKVMEIYDEEISDTMSRQLLNFVKHTEGLTTDEKDCSIILLLSAVLIHVKIKKHMRPSISDAQTDLVLFVSRQNDIQRQIELLQETNAQQRTRIQPKLIVIASL</sequence>
<accession>A0A1B0DFQ4</accession>
<protein>
    <submittedName>
        <fullName evidence="1">Uncharacterized protein</fullName>
    </submittedName>
</protein>
<dbReference type="EMBL" id="AJVK01058914">
    <property type="status" value="NOT_ANNOTATED_CDS"/>
    <property type="molecule type" value="Genomic_DNA"/>
</dbReference>
<proteinExistence type="predicted"/>
<evidence type="ECO:0000313" key="2">
    <source>
        <dbReference type="Proteomes" id="UP000092462"/>
    </source>
</evidence>
<dbReference type="Proteomes" id="UP000092462">
    <property type="component" value="Unassembled WGS sequence"/>
</dbReference>
<dbReference type="EnsemblMetazoa" id="PPAI006865-RA">
    <property type="protein sequence ID" value="PPAI006865-PA"/>
    <property type="gene ID" value="PPAI006865"/>
</dbReference>
<evidence type="ECO:0000313" key="1">
    <source>
        <dbReference type="EnsemblMetazoa" id="PPAI006865-PA"/>
    </source>
</evidence>
<organism evidence="1 2">
    <name type="scientific">Phlebotomus papatasi</name>
    <name type="common">Sandfly</name>
    <dbReference type="NCBI Taxonomy" id="29031"/>
    <lineage>
        <taxon>Eukaryota</taxon>
        <taxon>Metazoa</taxon>
        <taxon>Ecdysozoa</taxon>
        <taxon>Arthropoda</taxon>
        <taxon>Hexapoda</taxon>
        <taxon>Insecta</taxon>
        <taxon>Pterygota</taxon>
        <taxon>Neoptera</taxon>
        <taxon>Endopterygota</taxon>
        <taxon>Diptera</taxon>
        <taxon>Nematocera</taxon>
        <taxon>Psychodoidea</taxon>
        <taxon>Psychodidae</taxon>
        <taxon>Phlebotomus</taxon>
        <taxon>Phlebotomus</taxon>
    </lineage>
</organism>